<dbReference type="InterPro" id="IPR016181">
    <property type="entry name" value="Acyl_CoA_acyltransferase"/>
</dbReference>
<protein>
    <submittedName>
        <fullName evidence="2">Acetyltransferase domain protein</fullName>
    </submittedName>
</protein>
<dbReference type="PATRIC" id="fig|294699.3.peg.724"/>
<dbReference type="Pfam" id="PF00583">
    <property type="entry name" value="Acetyltransf_1"/>
    <property type="match status" value="1"/>
</dbReference>
<reference evidence="2 3" key="1">
    <citation type="journal article" date="2006" name="Syst. Appl. Microbiol.">
        <title>Anoxybacillus amylolyticus sp. nov., a thermophilic amylase producing bacterium isolated from Mount Rittmann (Antarctica).</title>
        <authorList>
            <person name="Poli A."/>
            <person name="Esposito E."/>
            <person name="Lama L."/>
            <person name="Orlando P."/>
            <person name="Nicolaus G."/>
            <person name="de Appolonia F."/>
            <person name="Gambacorta A."/>
            <person name="Nicolaus B."/>
        </authorList>
    </citation>
    <scope>NUCLEOTIDE SEQUENCE [LARGE SCALE GENOMIC DNA]</scope>
    <source>
        <strain evidence="2 3">DSM 15939</strain>
    </source>
</reference>
<accession>A0A167TLH7</accession>
<name>A0A167TLH7_9BACL</name>
<organism evidence="2 3">
    <name type="scientific">Anoxybacteroides amylolyticum</name>
    <dbReference type="NCBI Taxonomy" id="294699"/>
    <lineage>
        <taxon>Bacteria</taxon>
        <taxon>Bacillati</taxon>
        <taxon>Bacillota</taxon>
        <taxon>Bacilli</taxon>
        <taxon>Bacillales</taxon>
        <taxon>Anoxybacillaceae</taxon>
        <taxon>Anoxybacteroides</taxon>
    </lineage>
</organism>
<dbReference type="Gene3D" id="3.40.630.30">
    <property type="match status" value="1"/>
</dbReference>
<dbReference type="RefSeq" id="WP_066322940.1">
    <property type="nucleotide sequence ID" value="NZ_CP015438.1"/>
</dbReference>
<proteinExistence type="predicted"/>
<dbReference type="SUPFAM" id="SSF55729">
    <property type="entry name" value="Acyl-CoA N-acyltransferases (Nat)"/>
    <property type="match status" value="1"/>
</dbReference>
<sequence>MKLEYLINYIVRIANLEYERSGLITSAMVLTEEDIRRELHKWIVYFGGSEAVGCVRLSLNECDFSVAYLSVLPEFRRQGIGTKLYQIAEQKAIEQGGCVGWVMLRKDLEVNQKFFEKMGYKFHSVADPQGIYLYYKKAVKT</sequence>
<evidence type="ECO:0000313" key="3">
    <source>
        <dbReference type="Proteomes" id="UP000076865"/>
    </source>
</evidence>
<gene>
    <name evidence="2" type="ORF">GFC30_726</name>
</gene>
<dbReference type="PROSITE" id="PS51186">
    <property type="entry name" value="GNAT"/>
    <property type="match status" value="1"/>
</dbReference>
<dbReference type="EMBL" id="CP015438">
    <property type="protein sequence ID" value="ANB61324.1"/>
    <property type="molecule type" value="Genomic_DNA"/>
</dbReference>
<evidence type="ECO:0000259" key="1">
    <source>
        <dbReference type="PROSITE" id="PS51186"/>
    </source>
</evidence>
<feature type="domain" description="N-acetyltransferase" evidence="1">
    <location>
        <begin position="1"/>
        <end position="140"/>
    </location>
</feature>
<evidence type="ECO:0000313" key="2">
    <source>
        <dbReference type="EMBL" id="ANB61324.1"/>
    </source>
</evidence>
<dbReference type="KEGG" id="aamy:GFC30_726"/>
<dbReference type="InterPro" id="IPR000182">
    <property type="entry name" value="GNAT_dom"/>
</dbReference>
<dbReference type="CDD" id="cd04301">
    <property type="entry name" value="NAT_SF"/>
    <property type="match status" value="1"/>
</dbReference>
<dbReference type="AlphaFoldDB" id="A0A167TLH7"/>
<dbReference type="OrthoDB" id="5319888at2"/>
<keyword evidence="2" id="KW-0808">Transferase</keyword>
<dbReference type="Proteomes" id="UP000076865">
    <property type="component" value="Chromosome"/>
</dbReference>
<keyword evidence="3" id="KW-1185">Reference proteome</keyword>
<dbReference type="GO" id="GO:0016747">
    <property type="term" value="F:acyltransferase activity, transferring groups other than amino-acyl groups"/>
    <property type="evidence" value="ECO:0007669"/>
    <property type="project" value="InterPro"/>
</dbReference>